<dbReference type="Proteomes" id="UP000324222">
    <property type="component" value="Unassembled WGS sequence"/>
</dbReference>
<accession>A0A5B7FP14</accession>
<gene>
    <name evidence="1" type="ORF">E2C01_042010</name>
</gene>
<organism evidence="1 2">
    <name type="scientific">Portunus trituberculatus</name>
    <name type="common">Swimming crab</name>
    <name type="synonym">Neptunus trituberculatus</name>
    <dbReference type="NCBI Taxonomy" id="210409"/>
    <lineage>
        <taxon>Eukaryota</taxon>
        <taxon>Metazoa</taxon>
        <taxon>Ecdysozoa</taxon>
        <taxon>Arthropoda</taxon>
        <taxon>Crustacea</taxon>
        <taxon>Multicrustacea</taxon>
        <taxon>Malacostraca</taxon>
        <taxon>Eumalacostraca</taxon>
        <taxon>Eucarida</taxon>
        <taxon>Decapoda</taxon>
        <taxon>Pleocyemata</taxon>
        <taxon>Brachyura</taxon>
        <taxon>Eubrachyura</taxon>
        <taxon>Portunoidea</taxon>
        <taxon>Portunidae</taxon>
        <taxon>Portuninae</taxon>
        <taxon>Portunus</taxon>
    </lineage>
</organism>
<sequence>MYYLSLKGVYLVLYRWEGDFVLCGPFFCQKKFFEGLRAVCGPLGEVKRKVDVHGSLGSQEEWIGTKLLEMLLLSESTASSWSSSFPMTSVANGEMGKECLRDSPRKGLSTSPARPAREFRMLVPFMKTPSAPHLLVAHLSWLGEVGREASSLFIREPFMAPCRCSRGCCAFWYSVLTPGSLSVLNFLMSFEAFLF</sequence>
<evidence type="ECO:0000313" key="1">
    <source>
        <dbReference type="EMBL" id="MPC48242.1"/>
    </source>
</evidence>
<name>A0A5B7FP14_PORTR</name>
<protein>
    <submittedName>
        <fullName evidence="1">Uncharacterized protein</fullName>
    </submittedName>
</protein>
<reference evidence="1 2" key="1">
    <citation type="submission" date="2019-05" db="EMBL/GenBank/DDBJ databases">
        <title>Another draft genome of Portunus trituberculatus and its Hox gene families provides insights of decapod evolution.</title>
        <authorList>
            <person name="Jeong J.-H."/>
            <person name="Song I."/>
            <person name="Kim S."/>
            <person name="Choi T."/>
            <person name="Kim D."/>
            <person name="Ryu S."/>
            <person name="Kim W."/>
        </authorList>
    </citation>
    <scope>NUCLEOTIDE SEQUENCE [LARGE SCALE GENOMIC DNA]</scope>
    <source>
        <tissue evidence="1">Muscle</tissue>
    </source>
</reference>
<evidence type="ECO:0000313" key="2">
    <source>
        <dbReference type="Proteomes" id="UP000324222"/>
    </source>
</evidence>
<proteinExistence type="predicted"/>
<keyword evidence="2" id="KW-1185">Reference proteome</keyword>
<dbReference type="AlphaFoldDB" id="A0A5B7FP14"/>
<dbReference type="EMBL" id="VSRR010008181">
    <property type="protein sequence ID" value="MPC48242.1"/>
    <property type="molecule type" value="Genomic_DNA"/>
</dbReference>
<comment type="caution">
    <text evidence="1">The sequence shown here is derived from an EMBL/GenBank/DDBJ whole genome shotgun (WGS) entry which is preliminary data.</text>
</comment>